<dbReference type="EMBL" id="JBDPZC010000018">
    <property type="protein sequence ID" value="MEO3715725.1"/>
    <property type="molecule type" value="Genomic_DNA"/>
</dbReference>
<dbReference type="Proteomes" id="UP001462640">
    <property type="component" value="Unassembled WGS sequence"/>
</dbReference>
<protein>
    <submittedName>
        <fullName evidence="2">Uncharacterized protein</fullName>
    </submittedName>
</protein>
<feature type="compositionally biased region" description="Polar residues" evidence="1">
    <location>
        <begin position="52"/>
        <end position="62"/>
    </location>
</feature>
<accession>A0ABV0GL08</accession>
<name>A0ABV0GL08_9BURK</name>
<organism evidence="2 3">
    <name type="scientific">Roseateles flavus</name>
    <dbReference type="NCBI Taxonomy" id="3149041"/>
    <lineage>
        <taxon>Bacteria</taxon>
        <taxon>Pseudomonadati</taxon>
        <taxon>Pseudomonadota</taxon>
        <taxon>Betaproteobacteria</taxon>
        <taxon>Burkholderiales</taxon>
        <taxon>Sphaerotilaceae</taxon>
        <taxon>Roseateles</taxon>
    </lineage>
</organism>
<sequence>MSAQAISRLRLSDCNSLMFAQASGVLSTARRYPSNGPVSDDERKRPLGPPNANDSDQPQSDISARLAIADECLCPPVPIGASASGLSAPRLAERDQVIDS</sequence>
<comment type="caution">
    <text evidence="2">The sequence shown here is derived from an EMBL/GenBank/DDBJ whole genome shotgun (WGS) entry which is preliminary data.</text>
</comment>
<evidence type="ECO:0000313" key="3">
    <source>
        <dbReference type="Proteomes" id="UP001462640"/>
    </source>
</evidence>
<evidence type="ECO:0000313" key="2">
    <source>
        <dbReference type="EMBL" id="MEO3715725.1"/>
    </source>
</evidence>
<feature type="region of interest" description="Disordered" evidence="1">
    <location>
        <begin position="80"/>
        <end position="100"/>
    </location>
</feature>
<proteinExistence type="predicted"/>
<keyword evidence="3" id="KW-1185">Reference proteome</keyword>
<feature type="compositionally biased region" description="Basic and acidic residues" evidence="1">
    <location>
        <begin position="91"/>
        <end position="100"/>
    </location>
</feature>
<dbReference type="RefSeq" id="WP_347613359.1">
    <property type="nucleotide sequence ID" value="NZ_JBDPZC010000018.1"/>
</dbReference>
<evidence type="ECO:0000256" key="1">
    <source>
        <dbReference type="SAM" id="MobiDB-lite"/>
    </source>
</evidence>
<gene>
    <name evidence="2" type="ORF">ABDJ40_23365</name>
</gene>
<feature type="region of interest" description="Disordered" evidence="1">
    <location>
        <begin position="28"/>
        <end position="62"/>
    </location>
</feature>
<reference evidence="2 3" key="1">
    <citation type="submission" date="2024-05" db="EMBL/GenBank/DDBJ databases">
        <title>Roseateles sp. 2.12 16S ribosomal RNA gene Genome sequencing and assembly.</title>
        <authorList>
            <person name="Woo H."/>
        </authorList>
    </citation>
    <scope>NUCLEOTIDE SEQUENCE [LARGE SCALE GENOMIC DNA]</scope>
    <source>
        <strain evidence="2 3">2.12</strain>
    </source>
</reference>